<dbReference type="STRING" id="1348612.A0A397IHD4"/>
<keyword evidence="3" id="KW-1185">Reference proteome</keyword>
<dbReference type="AlphaFoldDB" id="A0A397IHD4"/>
<dbReference type="EMBL" id="PQFF01000215">
    <property type="protein sequence ID" value="RHZ73186.1"/>
    <property type="molecule type" value="Genomic_DNA"/>
</dbReference>
<proteinExistence type="predicted"/>
<evidence type="ECO:0008006" key="4">
    <source>
        <dbReference type="Google" id="ProtNLM"/>
    </source>
</evidence>
<protein>
    <recommendedName>
        <fullName evidence="4">Helitron helicase-like domain-containing protein</fullName>
    </recommendedName>
</protein>
<sequence>MLTSVNDVLHDPISISGYIPLPFLLEKKAVENENSLLTVKGKGKAVDNREGSSTFIEKRKVINNEKGGVLGEIKNYYVVMEYQDRRTPHCHMLIWFQGAPDPIELRNCLKFDDFREQLMLYINDIVKEDISYLFRMCTKSCKKYCYGRASSCRFDFPRELVEAPGKIYPELGIIALQRCNAYINNYNPYITTSCRGNNDIRFIATAKLALAYIHYITDYITKSDMNTHNSFLMCAMTLNKFVTEVLSSDELPNDFMLRSRKLVTICLNKIVGQMEMTGPQVSAYLLENSDTSSNEDKLDLENSSEYNQTNDEMFMVINFGKRIDAVNLRIDYMYHGEQLENIIIHPQHSTHIQIHWSRENDKIPVLCRKGVPPRNDLKNIERYGLCILLLFKPWTTANDLIGKYNSWHETCNTFLQNPNLLMRLRSIINNIELLHQCAEEIVLDRHLRQVARENLEIAKIQQIERSVMEYDDIGDVEIPIDQYDFDVDNSISLNPYEIMHTGLRDAKFVDDAMLHLYLKDKFNNKNIVQSNSQEETDVSNNDKQKNYIRPSCENDNHLVKTWQKIIASRKGIEQTDNNTDSEKNYVLQSMFRKFSSDLNNE</sequence>
<gene>
    <name evidence="2" type="ORF">Glove_232g142</name>
</gene>
<feature type="region of interest" description="Disordered" evidence="1">
    <location>
        <begin position="529"/>
        <end position="548"/>
    </location>
</feature>
<feature type="compositionally biased region" description="Polar residues" evidence="1">
    <location>
        <begin position="529"/>
        <end position="539"/>
    </location>
</feature>
<dbReference type="OrthoDB" id="2489820at2759"/>
<name>A0A397IHD4_9GLOM</name>
<evidence type="ECO:0000313" key="3">
    <source>
        <dbReference type="Proteomes" id="UP000266861"/>
    </source>
</evidence>
<dbReference type="Proteomes" id="UP000266861">
    <property type="component" value="Unassembled WGS sequence"/>
</dbReference>
<reference evidence="2 3" key="1">
    <citation type="submission" date="2018-08" db="EMBL/GenBank/DDBJ databases">
        <title>Genome and evolution of the arbuscular mycorrhizal fungus Diversispora epigaea (formerly Glomus versiforme) and its bacterial endosymbionts.</title>
        <authorList>
            <person name="Sun X."/>
            <person name="Fei Z."/>
            <person name="Harrison M."/>
        </authorList>
    </citation>
    <scope>NUCLEOTIDE SEQUENCE [LARGE SCALE GENOMIC DNA]</scope>
    <source>
        <strain evidence="2 3">IT104</strain>
    </source>
</reference>
<organism evidence="2 3">
    <name type="scientific">Diversispora epigaea</name>
    <dbReference type="NCBI Taxonomy" id="1348612"/>
    <lineage>
        <taxon>Eukaryota</taxon>
        <taxon>Fungi</taxon>
        <taxon>Fungi incertae sedis</taxon>
        <taxon>Mucoromycota</taxon>
        <taxon>Glomeromycotina</taxon>
        <taxon>Glomeromycetes</taxon>
        <taxon>Diversisporales</taxon>
        <taxon>Diversisporaceae</taxon>
        <taxon>Diversispora</taxon>
    </lineage>
</organism>
<comment type="caution">
    <text evidence="2">The sequence shown here is derived from an EMBL/GenBank/DDBJ whole genome shotgun (WGS) entry which is preliminary data.</text>
</comment>
<accession>A0A397IHD4</accession>
<evidence type="ECO:0000256" key="1">
    <source>
        <dbReference type="SAM" id="MobiDB-lite"/>
    </source>
</evidence>
<evidence type="ECO:0000313" key="2">
    <source>
        <dbReference type="EMBL" id="RHZ73186.1"/>
    </source>
</evidence>